<dbReference type="PANTHER" id="PTHR24412:SF401">
    <property type="entry name" value="FI11917P"/>
    <property type="match status" value="1"/>
</dbReference>
<dbReference type="InterPro" id="IPR011043">
    <property type="entry name" value="Gal_Oxase/kelch_b-propeller"/>
</dbReference>
<dbReference type="EnsemblMetazoa" id="AQUA001572-RA">
    <property type="protein sequence ID" value="AQUA001572-PA"/>
    <property type="gene ID" value="AQUA001572"/>
</dbReference>
<evidence type="ECO:0000256" key="4">
    <source>
        <dbReference type="ARBA" id="ARBA00005288"/>
    </source>
</evidence>
<dbReference type="FunFam" id="3.30.710.10:FF:000001">
    <property type="entry name" value="Kelch-like family member 20"/>
    <property type="match status" value="1"/>
</dbReference>
<keyword evidence="5" id="KW-0880">Kelch repeat</keyword>
<evidence type="ECO:0000256" key="6">
    <source>
        <dbReference type="ARBA" id="ARBA00022490"/>
    </source>
</evidence>
<evidence type="ECO:0000256" key="2">
    <source>
        <dbReference type="ARBA" id="ARBA00004496"/>
    </source>
</evidence>
<feature type="region of interest" description="Disordered" evidence="11">
    <location>
        <begin position="660"/>
        <end position="806"/>
    </location>
</feature>
<feature type="compositionally biased region" description="Low complexity" evidence="11">
    <location>
        <begin position="936"/>
        <end position="975"/>
    </location>
</feature>
<evidence type="ECO:0000256" key="7">
    <source>
        <dbReference type="ARBA" id="ARBA00022737"/>
    </source>
</evidence>
<dbReference type="FunFam" id="1.25.40.420:FF:000001">
    <property type="entry name" value="Kelch-like family member 12"/>
    <property type="match status" value="1"/>
</dbReference>
<dbReference type="SUPFAM" id="SSF50965">
    <property type="entry name" value="Galactose oxidase, central domain"/>
    <property type="match status" value="1"/>
</dbReference>
<feature type="region of interest" description="Disordered" evidence="11">
    <location>
        <begin position="38"/>
        <end position="89"/>
    </location>
</feature>
<feature type="compositionally biased region" description="Acidic residues" evidence="11">
    <location>
        <begin position="762"/>
        <end position="780"/>
    </location>
</feature>
<dbReference type="GO" id="GO:0003779">
    <property type="term" value="F:actin binding"/>
    <property type="evidence" value="ECO:0007669"/>
    <property type="project" value="UniProtKB-KW"/>
</dbReference>
<evidence type="ECO:0000256" key="10">
    <source>
        <dbReference type="ARBA" id="ARBA00023242"/>
    </source>
</evidence>
<dbReference type="STRING" id="34691.A0A182WVL6"/>
<protein>
    <recommendedName>
        <fullName evidence="12">BTB domain-containing protein</fullName>
    </recommendedName>
</protein>
<evidence type="ECO:0000256" key="8">
    <source>
        <dbReference type="ARBA" id="ARBA00022786"/>
    </source>
</evidence>
<dbReference type="VEuPathDB" id="VectorBase:AQUA001572"/>
<dbReference type="SMART" id="SM00612">
    <property type="entry name" value="Kelch"/>
    <property type="match status" value="6"/>
</dbReference>
<dbReference type="SUPFAM" id="SSF54695">
    <property type="entry name" value="POZ domain"/>
    <property type="match status" value="1"/>
</dbReference>
<evidence type="ECO:0000313" key="14">
    <source>
        <dbReference type="Proteomes" id="UP000076407"/>
    </source>
</evidence>
<proteinExistence type="inferred from homology"/>
<feature type="region of interest" description="Disordered" evidence="11">
    <location>
        <begin position="851"/>
        <end position="914"/>
    </location>
</feature>
<organism evidence="13 14">
    <name type="scientific">Anopheles quadriannulatus</name>
    <name type="common">Mosquito</name>
    <dbReference type="NCBI Taxonomy" id="34691"/>
    <lineage>
        <taxon>Eukaryota</taxon>
        <taxon>Metazoa</taxon>
        <taxon>Ecdysozoa</taxon>
        <taxon>Arthropoda</taxon>
        <taxon>Hexapoda</taxon>
        <taxon>Insecta</taxon>
        <taxon>Pterygota</taxon>
        <taxon>Neoptera</taxon>
        <taxon>Endopterygota</taxon>
        <taxon>Diptera</taxon>
        <taxon>Nematocera</taxon>
        <taxon>Culicoidea</taxon>
        <taxon>Culicidae</taxon>
        <taxon>Anophelinae</taxon>
        <taxon>Anopheles</taxon>
    </lineage>
</organism>
<keyword evidence="7" id="KW-0677">Repeat</keyword>
<dbReference type="InterPro" id="IPR015915">
    <property type="entry name" value="Kelch-typ_b-propeller"/>
</dbReference>
<dbReference type="PANTHER" id="PTHR24412">
    <property type="entry name" value="KELCH PROTEIN"/>
    <property type="match status" value="1"/>
</dbReference>
<feature type="domain" description="BTB" evidence="12">
    <location>
        <begin position="123"/>
        <end position="190"/>
    </location>
</feature>
<dbReference type="GO" id="GO:0005737">
    <property type="term" value="C:cytoplasm"/>
    <property type="evidence" value="ECO:0007669"/>
    <property type="project" value="UniProtKB-SubCell"/>
</dbReference>
<evidence type="ECO:0000259" key="12">
    <source>
        <dbReference type="PROSITE" id="PS50097"/>
    </source>
</evidence>
<evidence type="ECO:0000256" key="11">
    <source>
        <dbReference type="SAM" id="MobiDB-lite"/>
    </source>
</evidence>
<feature type="compositionally biased region" description="Gly residues" evidence="11">
    <location>
        <begin position="75"/>
        <end position="85"/>
    </location>
</feature>
<dbReference type="Gene3D" id="2.120.10.80">
    <property type="entry name" value="Kelch-type beta propeller"/>
    <property type="match status" value="1"/>
</dbReference>
<dbReference type="Gene3D" id="3.30.710.10">
    <property type="entry name" value="Potassium Channel Kv1.1, Chain A"/>
    <property type="match status" value="1"/>
</dbReference>
<dbReference type="AlphaFoldDB" id="A0A182WVL6"/>
<evidence type="ECO:0000256" key="9">
    <source>
        <dbReference type="ARBA" id="ARBA00023203"/>
    </source>
</evidence>
<keyword evidence="14" id="KW-1185">Reference proteome</keyword>
<dbReference type="PROSITE" id="PS50097">
    <property type="entry name" value="BTB"/>
    <property type="match status" value="1"/>
</dbReference>
<keyword evidence="10" id="KW-0539">Nucleus</keyword>
<comment type="pathway">
    <text evidence="3">Protein modification; protein ubiquitination.</text>
</comment>
<dbReference type="Proteomes" id="UP000076407">
    <property type="component" value="Unassembled WGS sequence"/>
</dbReference>
<comment type="subcellular location">
    <subcellularLocation>
        <location evidence="2">Cytoplasm</location>
    </subcellularLocation>
    <subcellularLocation>
        <location evidence="1">Nucleus</location>
    </subcellularLocation>
</comment>
<reference evidence="13" key="1">
    <citation type="submission" date="2020-05" db="UniProtKB">
        <authorList>
            <consortium name="EnsemblMetazoa"/>
        </authorList>
    </citation>
    <scope>IDENTIFICATION</scope>
    <source>
        <strain evidence="13">SANGQUA</strain>
    </source>
</reference>
<keyword evidence="6" id="KW-0963">Cytoplasm</keyword>
<dbReference type="InterPro" id="IPR000210">
    <property type="entry name" value="BTB/POZ_dom"/>
</dbReference>
<name>A0A182WVL6_ANOQN</name>
<keyword evidence="8" id="KW-0833">Ubl conjugation pathway</keyword>
<sequence length="1016" mass="107661">MEAAAAGFADCFGNGGGGGPHFVGIVGNVGGGSGTAGGGAVTGMSHPATEGTGAGSVPLAPGSGSGPTTVQWVQSGGGGGGGGGTSNAATAREDLGDMAFYMPNYSREVLKMMFMMRSHHMLTDVTLEVEQETFHAHKVVLSAASPYFKAMFTGGLKECEMARVKLQGVCPTAMTRILFFMYTGQIRVTELTVCQLLPAATMFQVPNVIDACCDFLERQLDPTNAIGIANFAEQHGCESLRQKANQFIERNFTQICREEEFLQLSVMQLICLIRKDELNVQGERDVYDAVLKWVKYDEDNRYPKMESILSAVRCQLLTPSFLKEQMKNCAVLRRAPGCREYLAKIFHDLTLHKRPAVRERKPNTTRMIFVAGGYYKHSLDMLEGYNVDDKVWLTLPKLTVPRSGLGAAFLKGTFYAVGGRNNSPGSSYDSDWVDRYNPVTERWRPCSPMSVPRNRVGVAVMDELLYAVGGSSGSDYHNTVDYDPETDRWTLVQPMQSKRLGVGVAVVNRLLYAIGGFDGKTRLASVECYHPENNAWTLVPPMRYGRSGAGVAALHQYIYVVGGFDGTRQLASVERYDTEQQCWEMVAPVRIARSALSLTVLDGRLYAIGGYDGQDFLTIVEVYDPVRDVWDEGTPLTSGRSGHASAVIYTPSCISSYMEGLNLGGGEEKRSDSGDGGGTGQPQQPPPPPSSASSSQQASAPAPPSSSSSSSSSAPSCTSASGTHASARPTDNGEEMTGGSVGDSGGGGSGASDGPMEAQVVEAEEEPFAMETDSSQEECDKDVTVSDGDGIRGSAAVPLEGAPPPDIPPPVALSLAVVERCPVVRSADLLLPSSRLTRRILSCRQRGKRCSGKERSSRAASPSPSRCPKRSSSSAARYTLTLAPTSRKEAPSGSAGGGGGCKSKRKAAGGTATDDHCPLVRLKKRITCLVSAIVSPTSSSSCSSTALPSPPALLSEESSSTAATNSNSSDSNSANINDEIVPTVPAIVLSTPHDLSAVDARRVPAVSAGCYTTAKL</sequence>
<keyword evidence="9" id="KW-0009">Actin-binding</keyword>
<dbReference type="Gene3D" id="1.25.40.420">
    <property type="match status" value="1"/>
</dbReference>
<feature type="compositionally biased region" description="Gly residues" evidence="11">
    <location>
        <begin position="739"/>
        <end position="751"/>
    </location>
</feature>
<evidence type="ECO:0000256" key="5">
    <source>
        <dbReference type="ARBA" id="ARBA00022441"/>
    </source>
</evidence>
<dbReference type="Pfam" id="PF00651">
    <property type="entry name" value="BTB"/>
    <property type="match status" value="1"/>
</dbReference>
<dbReference type="Pfam" id="PF01344">
    <property type="entry name" value="Kelch_1"/>
    <property type="match status" value="5"/>
</dbReference>
<evidence type="ECO:0000313" key="13">
    <source>
        <dbReference type="EnsemblMetazoa" id="AQUA001572-PA"/>
    </source>
</evidence>
<dbReference type="SMART" id="SM00225">
    <property type="entry name" value="BTB"/>
    <property type="match status" value="1"/>
</dbReference>
<dbReference type="SUPFAM" id="SSF117281">
    <property type="entry name" value="Kelch motif"/>
    <property type="match status" value="1"/>
</dbReference>
<dbReference type="SMART" id="SM00875">
    <property type="entry name" value="BACK"/>
    <property type="match status" value="1"/>
</dbReference>
<evidence type="ECO:0000256" key="1">
    <source>
        <dbReference type="ARBA" id="ARBA00004123"/>
    </source>
</evidence>
<comment type="similarity">
    <text evidence="4">Belongs to the KEAP1 family.</text>
</comment>
<dbReference type="InterPro" id="IPR011705">
    <property type="entry name" value="BACK"/>
</dbReference>
<dbReference type="Pfam" id="PF07707">
    <property type="entry name" value="BACK"/>
    <property type="match status" value="1"/>
</dbReference>
<feature type="compositionally biased region" description="Low complexity" evidence="11">
    <location>
        <begin position="858"/>
        <end position="877"/>
    </location>
</feature>
<dbReference type="InterPro" id="IPR006652">
    <property type="entry name" value="Kelch_1"/>
</dbReference>
<dbReference type="GO" id="GO:0005634">
    <property type="term" value="C:nucleus"/>
    <property type="evidence" value="ECO:0007669"/>
    <property type="project" value="UniProtKB-SubCell"/>
</dbReference>
<dbReference type="FunFam" id="2.120.10.80:FF:000024">
    <property type="entry name" value="Kelch-like ECH-associated protein 1"/>
    <property type="match status" value="1"/>
</dbReference>
<accession>A0A182WVL6</accession>
<evidence type="ECO:0000256" key="3">
    <source>
        <dbReference type="ARBA" id="ARBA00004906"/>
    </source>
</evidence>
<feature type="region of interest" description="Disordered" evidence="11">
    <location>
        <begin position="936"/>
        <end position="976"/>
    </location>
</feature>
<feature type="compositionally biased region" description="Low complexity" evidence="11">
    <location>
        <begin position="691"/>
        <end position="716"/>
    </location>
</feature>
<dbReference type="InterPro" id="IPR011333">
    <property type="entry name" value="SKP1/BTB/POZ_sf"/>
</dbReference>